<evidence type="ECO:0000256" key="1">
    <source>
        <dbReference type="SAM" id="MobiDB-lite"/>
    </source>
</evidence>
<sequence length="171" mass="18826">MAGNDGRREDAKKGGCFFRHTNNNGLQFFSSASSGKSKASPSLNLLPIYRLHCPFHTEFHLRKSHPPRCSCQSPSSSPDFLSPPPRSLADRSVHSGFEALAPSNTPSLKVDSDRPTISLEYLTHLHCLVSLASSHACSTPDPRIIGKSRRPPSPPWPPKCISFLRRIGERV</sequence>
<comment type="caution">
    <text evidence="2">The sequence shown here is derived from an EMBL/GenBank/DDBJ whole genome shotgun (WGS) entry which is preliminary data.</text>
</comment>
<proteinExistence type="predicted"/>
<name>A0ABR4JDV3_9EURO</name>
<organism evidence="2 3">
    <name type="scientific">Aspergillus pseudoustus</name>
    <dbReference type="NCBI Taxonomy" id="1810923"/>
    <lineage>
        <taxon>Eukaryota</taxon>
        <taxon>Fungi</taxon>
        <taxon>Dikarya</taxon>
        <taxon>Ascomycota</taxon>
        <taxon>Pezizomycotina</taxon>
        <taxon>Eurotiomycetes</taxon>
        <taxon>Eurotiomycetidae</taxon>
        <taxon>Eurotiales</taxon>
        <taxon>Aspergillaceae</taxon>
        <taxon>Aspergillus</taxon>
        <taxon>Aspergillus subgen. Nidulantes</taxon>
    </lineage>
</organism>
<feature type="region of interest" description="Disordered" evidence="1">
    <location>
        <begin position="67"/>
        <end position="92"/>
    </location>
</feature>
<evidence type="ECO:0000313" key="2">
    <source>
        <dbReference type="EMBL" id="KAL2837764.1"/>
    </source>
</evidence>
<dbReference type="Proteomes" id="UP001610446">
    <property type="component" value="Unassembled WGS sequence"/>
</dbReference>
<accession>A0ABR4JDV3</accession>
<reference evidence="2 3" key="1">
    <citation type="submission" date="2024-07" db="EMBL/GenBank/DDBJ databases">
        <title>Section-level genome sequencing and comparative genomics of Aspergillus sections Usti and Cavernicolus.</title>
        <authorList>
            <consortium name="Lawrence Berkeley National Laboratory"/>
            <person name="Nybo J.L."/>
            <person name="Vesth T.C."/>
            <person name="Theobald S."/>
            <person name="Frisvad J.C."/>
            <person name="Larsen T.O."/>
            <person name="Kjaerboelling I."/>
            <person name="Rothschild-Mancinelli K."/>
            <person name="Lyhne E.K."/>
            <person name="Kogle M.E."/>
            <person name="Barry K."/>
            <person name="Clum A."/>
            <person name="Na H."/>
            <person name="Ledsgaard L."/>
            <person name="Lin J."/>
            <person name="Lipzen A."/>
            <person name="Kuo A."/>
            <person name="Riley R."/>
            <person name="Mondo S."/>
            <person name="Labutti K."/>
            <person name="Haridas S."/>
            <person name="Pangalinan J."/>
            <person name="Salamov A.A."/>
            <person name="Simmons B.A."/>
            <person name="Magnuson J.K."/>
            <person name="Chen J."/>
            <person name="Drula E."/>
            <person name="Henrissat B."/>
            <person name="Wiebenga A."/>
            <person name="Lubbers R.J."/>
            <person name="Gomes A.C."/>
            <person name="Makela M.R."/>
            <person name="Stajich J."/>
            <person name="Grigoriev I.V."/>
            <person name="Mortensen U.H."/>
            <person name="De Vries R.P."/>
            <person name="Baker S.E."/>
            <person name="Andersen M.R."/>
        </authorList>
    </citation>
    <scope>NUCLEOTIDE SEQUENCE [LARGE SCALE GENOMIC DNA]</scope>
    <source>
        <strain evidence="2 3">CBS 123904</strain>
    </source>
</reference>
<dbReference type="EMBL" id="JBFXLU010000155">
    <property type="protein sequence ID" value="KAL2837764.1"/>
    <property type="molecule type" value="Genomic_DNA"/>
</dbReference>
<protein>
    <submittedName>
        <fullName evidence="2">Uncharacterized protein</fullName>
    </submittedName>
</protein>
<evidence type="ECO:0000313" key="3">
    <source>
        <dbReference type="Proteomes" id="UP001610446"/>
    </source>
</evidence>
<feature type="compositionally biased region" description="Low complexity" evidence="1">
    <location>
        <begin position="67"/>
        <end position="80"/>
    </location>
</feature>
<keyword evidence="3" id="KW-1185">Reference proteome</keyword>
<gene>
    <name evidence="2" type="ORF">BJY01DRAFT_40127</name>
</gene>